<sequence>MYIFKTQKFQKNSKNFSFRVQGIKKRELSEDEATEKVHIK</sequence>
<keyword evidence="2" id="KW-1185">Reference proteome</keyword>
<evidence type="ECO:0000313" key="2">
    <source>
        <dbReference type="Proteomes" id="UP000019591"/>
    </source>
</evidence>
<proteinExistence type="predicted"/>
<name>W8T8Y8_PEPAC</name>
<dbReference type="STRING" id="1286171.EAL2_c20840"/>
<evidence type="ECO:0000313" key="1">
    <source>
        <dbReference type="EMBL" id="AHM57365.1"/>
    </source>
</evidence>
<dbReference type="HOGENOM" id="CLU_3289787_0_0_9"/>
<dbReference type="PATRIC" id="fig|1286171.3.peg.2032"/>
<dbReference type="KEGG" id="eac:EAL2_c20840"/>
<dbReference type="AlphaFoldDB" id="W8T8Y8"/>
<dbReference type="EMBL" id="CP007452">
    <property type="protein sequence ID" value="AHM57365.1"/>
    <property type="molecule type" value="Genomic_DNA"/>
</dbReference>
<reference evidence="1 2" key="1">
    <citation type="journal article" date="2014" name="Genome Announc.">
        <title>Complete Genome Sequence of Amino Acid-Utilizing Eubacterium acidaminophilum al-2 (DSM 3953).</title>
        <authorList>
            <person name="Poehlein A."/>
            <person name="Andreesen J.R."/>
            <person name="Daniel R."/>
        </authorList>
    </citation>
    <scope>NUCLEOTIDE SEQUENCE [LARGE SCALE GENOMIC DNA]</scope>
    <source>
        <strain evidence="1 2">DSM 3953</strain>
    </source>
</reference>
<organism evidence="1 2">
    <name type="scientific">Peptoclostridium acidaminophilum DSM 3953</name>
    <dbReference type="NCBI Taxonomy" id="1286171"/>
    <lineage>
        <taxon>Bacteria</taxon>
        <taxon>Bacillati</taxon>
        <taxon>Bacillota</taxon>
        <taxon>Clostridia</taxon>
        <taxon>Peptostreptococcales</taxon>
        <taxon>Peptoclostridiaceae</taxon>
        <taxon>Peptoclostridium</taxon>
    </lineage>
</organism>
<protein>
    <submittedName>
        <fullName evidence="1">Uncharacterized protein</fullName>
    </submittedName>
</protein>
<accession>W8T8Y8</accession>
<gene>
    <name evidence="1" type="ORF">EAL2_c20840</name>
</gene>
<dbReference type="Proteomes" id="UP000019591">
    <property type="component" value="Chromosome"/>
</dbReference>